<dbReference type="FunFam" id="3.30.160.60:FF:000322">
    <property type="entry name" value="GDNF-inducible zinc finger protein 1"/>
    <property type="match status" value="1"/>
</dbReference>
<feature type="region of interest" description="Disordered" evidence="12">
    <location>
        <begin position="80"/>
        <end position="108"/>
    </location>
</feature>
<keyword evidence="7" id="KW-0805">Transcription regulation</keyword>
<dbReference type="GO" id="GO:0000978">
    <property type="term" value="F:RNA polymerase II cis-regulatory region sequence-specific DNA binding"/>
    <property type="evidence" value="ECO:0007669"/>
    <property type="project" value="TreeGrafter"/>
</dbReference>
<keyword evidence="8" id="KW-0238">DNA-binding</keyword>
<dbReference type="EMBL" id="JAOTOJ010000008">
    <property type="protein sequence ID" value="KAK9397645.1"/>
    <property type="molecule type" value="Genomic_DNA"/>
</dbReference>
<evidence type="ECO:0000256" key="1">
    <source>
        <dbReference type="ARBA" id="ARBA00004123"/>
    </source>
</evidence>
<comment type="caution">
    <text evidence="14">The sequence shown here is derived from an EMBL/GenBank/DDBJ whole genome shotgun (WGS) entry which is preliminary data.</text>
</comment>
<organism evidence="14 15">
    <name type="scientific">Crotalus adamanteus</name>
    <name type="common">Eastern diamondback rattlesnake</name>
    <dbReference type="NCBI Taxonomy" id="8729"/>
    <lineage>
        <taxon>Eukaryota</taxon>
        <taxon>Metazoa</taxon>
        <taxon>Chordata</taxon>
        <taxon>Craniata</taxon>
        <taxon>Vertebrata</taxon>
        <taxon>Euteleostomi</taxon>
        <taxon>Lepidosauria</taxon>
        <taxon>Squamata</taxon>
        <taxon>Bifurcata</taxon>
        <taxon>Unidentata</taxon>
        <taxon>Episquamata</taxon>
        <taxon>Toxicofera</taxon>
        <taxon>Serpentes</taxon>
        <taxon>Colubroidea</taxon>
        <taxon>Viperidae</taxon>
        <taxon>Crotalinae</taxon>
        <taxon>Crotalus</taxon>
    </lineage>
</organism>
<accession>A0AAW1B6S7</accession>
<gene>
    <name evidence="14" type="ORF">NXF25_021006</name>
</gene>
<dbReference type="Proteomes" id="UP001474421">
    <property type="component" value="Unassembled WGS sequence"/>
</dbReference>
<reference evidence="14 15" key="1">
    <citation type="journal article" date="2024" name="Proc. Natl. Acad. Sci. U.S.A.">
        <title>The genetic regulatory architecture and epigenomic basis for age-related changes in rattlesnake venom.</title>
        <authorList>
            <person name="Hogan M.P."/>
            <person name="Holding M.L."/>
            <person name="Nystrom G.S."/>
            <person name="Colston T.J."/>
            <person name="Bartlett D.A."/>
            <person name="Mason A.J."/>
            <person name="Ellsworth S.A."/>
            <person name="Rautsaw R.M."/>
            <person name="Lawrence K.C."/>
            <person name="Strickland J.L."/>
            <person name="He B."/>
            <person name="Fraser P."/>
            <person name="Margres M.J."/>
            <person name="Gilbert D.M."/>
            <person name="Gibbs H.L."/>
            <person name="Parkinson C.L."/>
            <person name="Rokyta D.R."/>
        </authorList>
    </citation>
    <scope>NUCLEOTIDE SEQUENCE [LARGE SCALE GENOMIC DNA]</scope>
    <source>
        <strain evidence="14">DRR0105</strain>
    </source>
</reference>
<evidence type="ECO:0000256" key="5">
    <source>
        <dbReference type="ARBA" id="ARBA00022771"/>
    </source>
</evidence>
<dbReference type="GO" id="GO:0008270">
    <property type="term" value="F:zinc ion binding"/>
    <property type="evidence" value="ECO:0007669"/>
    <property type="project" value="UniProtKB-KW"/>
</dbReference>
<evidence type="ECO:0000256" key="6">
    <source>
        <dbReference type="ARBA" id="ARBA00022833"/>
    </source>
</evidence>
<dbReference type="PANTHER" id="PTHR24393:SF100">
    <property type="entry name" value="ZINC FINGER PROTEIN-RELATED"/>
    <property type="match status" value="1"/>
</dbReference>
<dbReference type="GO" id="GO:0005634">
    <property type="term" value="C:nucleus"/>
    <property type="evidence" value="ECO:0007669"/>
    <property type="project" value="UniProtKB-SubCell"/>
</dbReference>
<dbReference type="SUPFAM" id="SSF57667">
    <property type="entry name" value="beta-beta-alpha zinc fingers"/>
    <property type="match status" value="3"/>
</dbReference>
<proteinExistence type="inferred from homology"/>
<name>A0AAW1B6S7_CROAD</name>
<feature type="domain" description="C2H2-type" evidence="13">
    <location>
        <begin position="124"/>
        <end position="151"/>
    </location>
</feature>
<dbReference type="FunFam" id="3.30.160.60:FF:002343">
    <property type="entry name" value="Zinc finger protein 33A"/>
    <property type="match status" value="1"/>
</dbReference>
<evidence type="ECO:0000256" key="8">
    <source>
        <dbReference type="ARBA" id="ARBA00023125"/>
    </source>
</evidence>
<evidence type="ECO:0000256" key="4">
    <source>
        <dbReference type="ARBA" id="ARBA00022737"/>
    </source>
</evidence>
<evidence type="ECO:0000313" key="14">
    <source>
        <dbReference type="EMBL" id="KAK9397645.1"/>
    </source>
</evidence>
<comment type="subcellular location">
    <subcellularLocation>
        <location evidence="1">Nucleus</location>
    </subcellularLocation>
</comment>
<dbReference type="InterPro" id="IPR013087">
    <property type="entry name" value="Znf_C2H2_type"/>
</dbReference>
<feature type="region of interest" description="Disordered" evidence="12">
    <location>
        <begin position="1"/>
        <end position="21"/>
    </location>
</feature>
<feature type="domain" description="C2H2-type" evidence="13">
    <location>
        <begin position="208"/>
        <end position="235"/>
    </location>
</feature>
<evidence type="ECO:0000313" key="15">
    <source>
        <dbReference type="Proteomes" id="UP001474421"/>
    </source>
</evidence>
<keyword evidence="4" id="KW-0677">Repeat</keyword>
<dbReference type="FunFam" id="3.30.160.60:FF:000953">
    <property type="entry name" value="Zinc finger protein 691"/>
    <property type="match status" value="1"/>
</dbReference>
<dbReference type="PROSITE" id="PS00028">
    <property type="entry name" value="ZINC_FINGER_C2H2_1"/>
    <property type="match status" value="4"/>
</dbReference>
<dbReference type="GO" id="GO:0001228">
    <property type="term" value="F:DNA-binding transcription activator activity, RNA polymerase II-specific"/>
    <property type="evidence" value="ECO:0007669"/>
    <property type="project" value="TreeGrafter"/>
</dbReference>
<keyword evidence="15" id="KW-1185">Reference proteome</keyword>
<comment type="similarity">
    <text evidence="2">Belongs to the krueppel C2H2-type zinc-finger protein family.</text>
</comment>
<dbReference type="FunFam" id="3.30.160.60:FF:003191">
    <property type="entry name" value="LOC100124727 protein"/>
    <property type="match status" value="1"/>
</dbReference>
<evidence type="ECO:0000259" key="13">
    <source>
        <dbReference type="PROSITE" id="PS50157"/>
    </source>
</evidence>
<dbReference type="Pfam" id="PF00096">
    <property type="entry name" value="zf-C2H2"/>
    <property type="match status" value="4"/>
</dbReference>
<feature type="domain" description="C2H2-type" evidence="13">
    <location>
        <begin position="152"/>
        <end position="179"/>
    </location>
</feature>
<evidence type="ECO:0000256" key="12">
    <source>
        <dbReference type="SAM" id="MobiDB-lite"/>
    </source>
</evidence>
<sequence>MEGEHLGGTQARETSRDKGVGIGSLLEMEDLQMEAPEGRLEKQGLEATLSLEQRGLMLGSMEREETPRGVLNAGGKEQAELEVPDSYSRAEDCQNQAKVEDPRWRSQSSTLMGHQRIHTGEKPFACPECGRGFSRSSALTEHQRTHTGETPFPCRECGKAFSRTSNLVKHLRTHSGEKPYSCALCGKRFSLSSNLLKHERTHSGEKPFPCPLCGKRFKKKTHLVSHNRVHTGERPYRVCPGARRLAF</sequence>
<evidence type="ECO:0000256" key="3">
    <source>
        <dbReference type="ARBA" id="ARBA00022723"/>
    </source>
</evidence>
<feature type="domain" description="C2H2-type" evidence="13">
    <location>
        <begin position="91"/>
        <end position="123"/>
    </location>
</feature>
<feature type="compositionally biased region" description="Basic and acidic residues" evidence="12">
    <location>
        <begin position="88"/>
        <end position="104"/>
    </location>
</feature>
<feature type="domain" description="C2H2-type" evidence="13">
    <location>
        <begin position="180"/>
        <end position="207"/>
    </location>
</feature>
<dbReference type="Gene3D" id="3.30.160.60">
    <property type="entry name" value="Classic Zinc Finger"/>
    <property type="match status" value="5"/>
</dbReference>
<protein>
    <submittedName>
        <fullName evidence="14">Zinc finger protein OZF-like</fullName>
    </submittedName>
</protein>
<keyword evidence="5 11" id="KW-0863">Zinc-finger</keyword>
<dbReference type="AlphaFoldDB" id="A0AAW1B6S7"/>
<dbReference type="PROSITE" id="PS50157">
    <property type="entry name" value="ZINC_FINGER_C2H2_2"/>
    <property type="match status" value="5"/>
</dbReference>
<evidence type="ECO:0000256" key="7">
    <source>
        <dbReference type="ARBA" id="ARBA00023015"/>
    </source>
</evidence>
<dbReference type="InterPro" id="IPR036236">
    <property type="entry name" value="Znf_C2H2_sf"/>
</dbReference>
<keyword evidence="6" id="KW-0862">Zinc</keyword>
<dbReference type="PANTHER" id="PTHR24393">
    <property type="entry name" value="ZINC FINGER PROTEIN"/>
    <property type="match status" value="1"/>
</dbReference>
<evidence type="ECO:0000256" key="2">
    <source>
        <dbReference type="ARBA" id="ARBA00006991"/>
    </source>
</evidence>
<evidence type="ECO:0000256" key="9">
    <source>
        <dbReference type="ARBA" id="ARBA00023163"/>
    </source>
</evidence>
<evidence type="ECO:0000256" key="10">
    <source>
        <dbReference type="ARBA" id="ARBA00023242"/>
    </source>
</evidence>
<keyword evidence="9" id="KW-0804">Transcription</keyword>
<keyword evidence="3" id="KW-0479">Metal-binding</keyword>
<keyword evidence="10" id="KW-0539">Nucleus</keyword>
<dbReference type="SMART" id="SM00355">
    <property type="entry name" value="ZnF_C2H2"/>
    <property type="match status" value="4"/>
</dbReference>
<evidence type="ECO:0000256" key="11">
    <source>
        <dbReference type="PROSITE-ProRule" id="PRU00042"/>
    </source>
</evidence>